<dbReference type="AlphaFoldDB" id="A0AAV6FN83"/>
<comment type="caution">
    <text evidence="2">The sequence shown here is derived from an EMBL/GenBank/DDBJ whole genome shotgun (WGS) entry which is preliminary data.</text>
</comment>
<name>A0AAV6FN83_9TELE</name>
<gene>
    <name evidence="2" type="ORF">AALO_G00270290</name>
</gene>
<organism evidence="2 3">
    <name type="scientific">Alosa alosa</name>
    <name type="common">allis shad</name>
    <dbReference type="NCBI Taxonomy" id="278164"/>
    <lineage>
        <taxon>Eukaryota</taxon>
        <taxon>Metazoa</taxon>
        <taxon>Chordata</taxon>
        <taxon>Craniata</taxon>
        <taxon>Vertebrata</taxon>
        <taxon>Euteleostomi</taxon>
        <taxon>Actinopterygii</taxon>
        <taxon>Neopterygii</taxon>
        <taxon>Teleostei</taxon>
        <taxon>Clupei</taxon>
        <taxon>Clupeiformes</taxon>
        <taxon>Clupeoidei</taxon>
        <taxon>Clupeidae</taxon>
        <taxon>Alosa</taxon>
    </lineage>
</organism>
<proteinExistence type="predicted"/>
<dbReference type="SUPFAM" id="SSF51069">
    <property type="entry name" value="Carbonic anhydrase"/>
    <property type="match status" value="1"/>
</dbReference>
<evidence type="ECO:0000313" key="2">
    <source>
        <dbReference type="EMBL" id="KAG5263934.1"/>
    </source>
</evidence>
<feature type="domain" description="Alpha-carbonic anhydrase" evidence="1">
    <location>
        <begin position="1"/>
        <end position="166"/>
    </location>
</feature>
<accession>A0AAV6FN83</accession>
<keyword evidence="3" id="KW-1185">Reference proteome</keyword>
<evidence type="ECO:0000313" key="3">
    <source>
        <dbReference type="Proteomes" id="UP000823561"/>
    </source>
</evidence>
<dbReference type="SMART" id="SM01057">
    <property type="entry name" value="Carb_anhydrase"/>
    <property type="match status" value="1"/>
</dbReference>
<dbReference type="InterPro" id="IPR036398">
    <property type="entry name" value="CA_dom_sf"/>
</dbReference>
<dbReference type="Proteomes" id="UP000823561">
    <property type="component" value="Chromosome 21"/>
</dbReference>
<dbReference type="EMBL" id="JADWDJ010000021">
    <property type="protein sequence ID" value="KAG5263934.1"/>
    <property type="molecule type" value="Genomic_DNA"/>
</dbReference>
<dbReference type="InterPro" id="IPR001148">
    <property type="entry name" value="CA_dom"/>
</dbReference>
<protein>
    <recommendedName>
        <fullName evidence="1">Alpha-carbonic anhydrase domain-containing protein</fullName>
    </recommendedName>
</protein>
<dbReference type="Pfam" id="PF00194">
    <property type="entry name" value="Carb_anhydrase"/>
    <property type="match status" value="1"/>
</dbReference>
<evidence type="ECO:0000259" key="1">
    <source>
        <dbReference type="SMART" id="SM01057"/>
    </source>
</evidence>
<reference evidence="2" key="1">
    <citation type="submission" date="2020-10" db="EMBL/GenBank/DDBJ databases">
        <title>Chromosome-scale genome assembly of the Allis shad, Alosa alosa.</title>
        <authorList>
            <person name="Margot Z."/>
            <person name="Christophe K."/>
            <person name="Cabau C."/>
            <person name="Louis A."/>
            <person name="Berthelot C."/>
            <person name="Parey E."/>
            <person name="Roest Crollius H."/>
            <person name="Montfort J."/>
            <person name="Robinson-Rechavi M."/>
            <person name="Bucao C."/>
            <person name="Bouchez O."/>
            <person name="Gislard M."/>
            <person name="Lluch J."/>
            <person name="Milhes M."/>
            <person name="Lampietro C."/>
            <person name="Lopez Roques C."/>
            <person name="Donnadieu C."/>
            <person name="Braasch I."/>
            <person name="Desvignes T."/>
            <person name="Postlethwait J."/>
            <person name="Bobe J."/>
            <person name="Guiguen Y."/>
        </authorList>
    </citation>
    <scope>NUCLEOTIDE SEQUENCE</scope>
    <source>
        <strain evidence="2">M-15738</strain>
        <tissue evidence="2">Blood</tissue>
    </source>
</reference>
<dbReference type="Gene3D" id="3.10.200.10">
    <property type="entry name" value="Alpha carbonic anhydrase"/>
    <property type="match status" value="1"/>
</dbReference>
<sequence>MTPFLQKFTFTGFNDKAAMSKIKNTGKTVKVEFIAGTLKLHIVNAKSIYNGKMAKILQESEGLAALGFFIEVESGTTDQPASWRNLTAHLSSITEKGQYADITGISMDYLISGGRPPATRLWYGPSSNIKVNKNLIDLFSTTVRVGNSSSPFMTNVYRSVQSLNGR</sequence>